<dbReference type="Proteomes" id="UP000293568">
    <property type="component" value="Chromosome"/>
</dbReference>
<protein>
    <submittedName>
        <fullName evidence="1">Uncharacterized protein</fullName>
    </submittedName>
</protein>
<accession>A0A4P6F4L8</accession>
<dbReference type="KEGG" id="pprt:ET464_18870"/>
<organism evidence="1 2">
    <name type="scientific">Paenibacillus protaetiae</name>
    <dbReference type="NCBI Taxonomy" id="2509456"/>
    <lineage>
        <taxon>Bacteria</taxon>
        <taxon>Bacillati</taxon>
        <taxon>Bacillota</taxon>
        <taxon>Bacilli</taxon>
        <taxon>Bacillales</taxon>
        <taxon>Paenibacillaceae</taxon>
        <taxon>Paenibacillus</taxon>
    </lineage>
</organism>
<gene>
    <name evidence="1" type="ORF">ET464_18870</name>
</gene>
<dbReference type="EMBL" id="CP035492">
    <property type="protein sequence ID" value="QAY68127.1"/>
    <property type="molecule type" value="Genomic_DNA"/>
</dbReference>
<evidence type="ECO:0000313" key="1">
    <source>
        <dbReference type="EMBL" id="QAY68127.1"/>
    </source>
</evidence>
<evidence type="ECO:0000313" key="2">
    <source>
        <dbReference type="Proteomes" id="UP000293568"/>
    </source>
</evidence>
<dbReference type="AlphaFoldDB" id="A0A4P6F4L8"/>
<sequence length="77" mass="8511">MDAEHTITNVPQLTARIRQALRSNVKQLQFRYSAGTQLREDLRKAVAGLNEPAGYSASFEPYGTDGSMLVTLELKKG</sequence>
<dbReference type="RefSeq" id="WP_129443601.1">
    <property type="nucleotide sequence ID" value="NZ_CP035492.1"/>
</dbReference>
<proteinExistence type="predicted"/>
<name>A0A4P6F4L8_9BACL</name>
<keyword evidence="2" id="KW-1185">Reference proteome</keyword>
<reference evidence="1 2" key="1">
    <citation type="submission" date="2019-01" db="EMBL/GenBank/DDBJ databases">
        <title>Genome sequencing of strain FW100M-2.</title>
        <authorList>
            <person name="Heo J."/>
            <person name="Kim S.-J."/>
            <person name="Kim J.-S."/>
            <person name="Hong S.-B."/>
            <person name="Kwon S.-W."/>
        </authorList>
    </citation>
    <scope>NUCLEOTIDE SEQUENCE [LARGE SCALE GENOMIC DNA]</scope>
    <source>
        <strain evidence="1 2">FW100M-2</strain>
    </source>
</reference>